<evidence type="ECO:0000256" key="3">
    <source>
        <dbReference type="ARBA" id="ARBA00022723"/>
    </source>
</evidence>
<evidence type="ECO:0000256" key="2">
    <source>
        <dbReference type="ARBA" id="ARBA00022490"/>
    </source>
</evidence>
<dbReference type="EMBL" id="AP024110">
    <property type="protein sequence ID" value="BCM26054.1"/>
    <property type="molecule type" value="Genomic_DNA"/>
</dbReference>
<keyword evidence="11 18" id="KW-0267">Excision nuclease</keyword>
<sequence>MDYIRIRGARTHNLKNVSLDLPRNKLIVITGLSGSGKSSLAFDTLYAEGQRRYVESLSAYARQFLARMDKPDVDLIEGLSPAISIEQKSTSHNPRSTVGTVTEIHDYLRLLYARAGDPECPDHHIKLEAQTVSQMVDSVLALPEDTKLMILAPVVSNRKGEQVDLLEELKSQGFVRVRVDGETYEMDAVPKLAKTTKHTVDVVIDRIKVKLDMKQRIAESFETALRLAEGKAIAVEMDTGKEHLFSAKFSCPMCDYSLAELEPRLFSFNNPMGACPKCDGLGQISFFDPKRVVAFPHLSLAAGAIKGWDKRNQFYFQMLQSLATHYRFDLDTAFETLPAHTQHMLLHGSGKEPVAFKYLNERGTFFQKSHTFEGILNNLQRRYHETDSTTVREELAKYLNSQTCPDCAGTRLRTEARHVKVGDKNIHEVCEVPLKQALTFFDTLTLTGAKLAIADKIVKEISNRLKFLTNVGLEYLSLSRSAETLSGGEAQRIRLASQIGSGLTGVMYVLDEPSIGLHQRDNDRLLETLKRLRDIGNSVIVVEHDQDAIMSADYVVDIGPGAGEHGGQIVAEGTPAEIQANENSLTGQYLSGKKQIQYKKKRTAPDPARWLNLTHATGNNLKDVSVKIPVGLLTCVTGVSGSGKSTLINDTLYRAVAKHLYGSSTEPAAYEEIDGLAFFDKVVDVDQSPIGRTPRSNPATYTGLFTPIRDLFAGVPESRARGYGPGRYSFNVKGGRCEACQGDGVIRVEMHFLPDVYVPCDVCKGHRYNRETLEILYKGKNIREVLEMTVEQAHEFFNAVPVVQRKLRTLLDVGLGYITLGQSATTLSGGEAQRVKLALELSKRDTGRTLYILDEPTTGLHFADIQLLLDVLHRLRDHGNTIVIIEHNLDVIKTADWLIDMGPEGGDGGGMVIAEGTPEKVAASEDSYTGKYLKLML</sequence>
<dbReference type="GO" id="GO:0016887">
    <property type="term" value="F:ATP hydrolysis activity"/>
    <property type="evidence" value="ECO:0007669"/>
    <property type="project" value="InterPro"/>
</dbReference>
<comment type="subunit">
    <text evidence="18">Forms a heterotetramer with UvrB during the search for lesions.</text>
</comment>
<evidence type="ECO:0000256" key="1">
    <source>
        <dbReference type="ARBA" id="ARBA00004496"/>
    </source>
</evidence>
<feature type="zinc finger region" description="C4-type" evidence="18">
    <location>
        <begin position="737"/>
        <end position="763"/>
    </location>
</feature>
<dbReference type="PROSITE" id="PS50893">
    <property type="entry name" value="ABC_TRANSPORTER_2"/>
    <property type="match status" value="1"/>
</dbReference>
<keyword evidence="8 18" id="KW-0863">Zinc-finger</keyword>
<keyword evidence="5 18" id="KW-0547">Nucleotide-binding</keyword>
<evidence type="ECO:0000256" key="17">
    <source>
        <dbReference type="ARBA" id="ARBA00042156"/>
    </source>
</evidence>
<keyword evidence="4 18" id="KW-0677">Repeat</keyword>
<gene>
    <name evidence="18 20" type="primary">uvrA</name>
    <name evidence="20" type="ORF">ZMTM_23130</name>
</gene>
<evidence type="ECO:0000256" key="10">
    <source>
        <dbReference type="ARBA" id="ARBA00022840"/>
    </source>
</evidence>
<dbReference type="CDD" id="cd03270">
    <property type="entry name" value="ABC_UvrA_I"/>
    <property type="match status" value="1"/>
</dbReference>
<dbReference type="Pfam" id="PF17760">
    <property type="entry name" value="UvrA_inter"/>
    <property type="match status" value="1"/>
</dbReference>
<protein>
    <recommendedName>
        <fullName evidence="16 18">UvrABC system protein A</fullName>
        <shortName evidence="18">UvrA protein</shortName>
    </recommendedName>
    <alternativeName>
        <fullName evidence="17 18">Excinuclease ABC subunit A</fullName>
    </alternativeName>
</protein>
<dbReference type="Proteomes" id="UP000826722">
    <property type="component" value="Chromosome"/>
</dbReference>
<dbReference type="GO" id="GO:0003677">
    <property type="term" value="F:DNA binding"/>
    <property type="evidence" value="ECO:0007669"/>
    <property type="project" value="UniProtKB-UniRule"/>
</dbReference>
<reference evidence="20" key="1">
    <citation type="journal article" date="2021" name="Arch. Microbiol.">
        <title>Methyloradius palustris gen. nov., sp. nov., a methanol-oxidizing bacterium isolated from snow.</title>
        <authorList>
            <person name="Miyadera T."/>
            <person name="Kojima H."/>
            <person name="Fukui M."/>
        </authorList>
    </citation>
    <scope>NUCLEOTIDE SEQUENCE</scope>
    <source>
        <strain evidence="20">Zm11</strain>
    </source>
</reference>
<evidence type="ECO:0000256" key="4">
    <source>
        <dbReference type="ARBA" id="ARBA00022737"/>
    </source>
</evidence>
<dbReference type="GO" id="GO:0005737">
    <property type="term" value="C:cytoplasm"/>
    <property type="evidence" value="ECO:0007669"/>
    <property type="project" value="UniProtKB-SubCell"/>
</dbReference>
<organism evidence="20 21">
    <name type="scientific">Methyloradius palustris</name>
    <dbReference type="NCBI Taxonomy" id="2778876"/>
    <lineage>
        <taxon>Bacteria</taxon>
        <taxon>Pseudomonadati</taxon>
        <taxon>Pseudomonadota</taxon>
        <taxon>Betaproteobacteria</taxon>
        <taxon>Nitrosomonadales</taxon>
        <taxon>Methylophilaceae</taxon>
        <taxon>Methyloradius</taxon>
    </lineage>
</organism>
<dbReference type="InterPro" id="IPR041102">
    <property type="entry name" value="UvrA_inter"/>
</dbReference>
<dbReference type="InterPro" id="IPR027417">
    <property type="entry name" value="P-loop_NTPase"/>
</dbReference>
<keyword evidence="14 18" id="KW-0742">SOS response</keyword>
<dbReference type="Gene3D" id="1.10.8.280">
    <property type="entry name" value="ABC transporter ATPase domain-like"/>
    <property type="match status" value="1"/>
</dbReference>
<evidence type="ECO:0000256" key="11">
    <source>
        <dbReference type="ARBA" id="ARBA00022881"/>
    </source>
</evidence>
<dbReference type="GO" id="GO:0005524">
    <property type="term" value="F:ATP binding"/>
    <property type="evidence" value="ECO:0007669"/>
    <property type="project" value="UniProtKB-UniRule"/>
</dbReference>
<dbReference type="InterPro" id="IPR003439">
    <property type="entry name" value="ABC_transporter-like_ATP-bd"/>
</dbReference>
<evidence type="ECO:0000256" key="15">
    <source>
        <dbReference type="ARBA" id="ARBA00038000"/>
    </source>
</evidence>
<dbReference type="RefSeq" id="WP_221764079.1">
    <property type="nucleotide sequence ID" value="NZ_AP024110.1"/>
</dbReference>
<evidence type="ECO:0000313" key="21">
    <source>
        <dbReference type="Proteomes" id="UP000826722"/>
    </source>
</evidence>
<dbReference type="Gene3D" id="3.40.50.300">
    <property type="entry name" value="P-loop containing nucleotide triphosphate hydrolases"/>
    <property type="match status" value="2"/>
</dbReference>
<dbReference type="Gene3D" id="3.30.1490.20">
    <property type="entry name" value="ATP-grasp fold, A domain"/>
    <property type="match status" value="1"/>
</dbReference>
<dbReference type="PANTHER" id="PTHR43152">
    <property type="entry name" value="UVRABC SYSTEM PROTEIN A"/>
    <property type="match status" value="1"/>
</dbReference>
<evidence type="ECO:0000313" key="20">
    <source>
        <dbReference type="EMBL" id="BCM26054.1"/>
    </source>
</evidence>
<dbReference type="InterPro" id="IPR041552">
    <property type="entry name" value="UvrA_DNA-bd"/>
</dbReference>
<dbReference type="PANTHER" id="PTHR43152:SF3">
    <property type="entry name" value="UVRABC SYSTEM PROTEIN A"/>
    <property type="match status" value="1"/>
</dbReference>
<dbReference type="InterPro" id="IPR004602">
    <property type="entry name" value="UvrA"/>
</dbReference>
<keyword evidence="9 18" id="KW-0862">Zinc</keyword>
<keyword evidence="3 18" id="KW-0479">Metal-binding</keyword>
<keyword evidence="2 18" id="KW-0963">Cytoplasm</keyword>
<dbReference type="InterPro" id="IPR017871">
    <property type="entry name" value="ABC_transporter-like_CS"/>
</dbReference>
<dbReference type="GO" id="GO:0009380">
    <property type="term" value="C:excinuclease repair complex"/>
    <property type="evidence" value="ECO:0007669"/>
    <property type="project" value="InterPro"/>
</dbReference>
<evidence type="ECO:0000256" key="9">
    <source>
        <dbReference type="ARBA" id="ARBA00022833"/>
    </source>
</evidence>
<evidence type="ECO:0000259" key="19">
    <source>
        <dbReference type="PROSITE" id="PS50893"/>
    </source>
</evidence>
<dbReference type="HAMAP" id="MF_00205">
    <property type="entry name" value="UvrA"/>
    <property type="match status" value="1"/>
</dbReference>
<dbReference type="FunFam" id="3.40.50.300:FF:000028">
    <property type="entry name" value="UvrABC system protein A"/>
    <property type="match status" value="1"/>
</dbReference>
<dbReference type="GO" id="GO:0009381">
    <property type="term" value="F:excinuclease ABC activity"/>
    <property type="evidence" value="ECO:0007669"/>
    <property type="project" value="UniProtKB-UniRule"/>
</dbReference>
<comment type="similarity">
    <text evidence="15 18">Belongs to the ABC transporter superfamily. UvrA family.</text>
</comment>
<dbReference type="GO" id="GO:0009432">
    <property type="term" value="P:SOS response"/>
    <property type="evidence" value="ECO:0007669"/>
    <property type="project" value="UniProtKB-UniRule"/>
</dbReference>
<dbReference type="InterPro" id="IPR013815">
    <property type="entry name" value="ATP_grasp_subdomain_1"/>
</dbReference>
<feature type="binding site" evidence="18">
    <location>
        <begin position="31"/>
        <end position="38"/>
    </location>
    <ligand>
        <name>ATP</name>
        <dbReference type="ChEBI" id="CHEBI:30616"/>
    </ligand>
</feature>
<dbReference type="GO" id="GO:0008270">
    <property type="term" value="F:zinc ion binding"/>
    <property type="evidence" value="ECO:0007669"/>
    <property type="project" value="UniProtKB-UniRule"/>
</dbReference>
<evidence type="ECO:0000256" key="6">
    <source>
        <dbReference type="ARBA" id="ARBA00022763"/>
    </source>
</evidence>
<evidence type="ECO:0000256" key="13">
    <source>
        <dbReference type="ARBA" id="ARBA00023204"/>
    </source>
</evidence>
<feature type="domain" description="ABC transporter" evidence="19">
    <location>
        <begin position="596"/>
        <end position="934"/>
    </location>
</feature>
<comment type="function">
    <text evidence="18">The UvrABC repair system catalyzes the recognition and processing of DNA lesions. UvrA is an ATPase and a DNA-binding protein. A damage recognition complex composed of 2 UvrA and 2 UvrB subunits scans DNA for abnormalities. When the presence of a lesion has been verified by UvrB, the UvrA molecules dissociate.</text>
</comment>
<evidence type="ECO:0000256" key="12">
    <source>
        <dbReference type="ARBA" id="ARBA00023125"/>
    </source>
</evidence>
<dbReference type="CDD" id="cd03271">
    <property type="entry name" value="ABC_UvrA_II"/>
    <property type="match status" value="1"/>
</dbReference>
<keyword evidence="13 18" id="KW-0234">DNA repair</keyword>
<dbReference type="PROSITE" id="PS00211">
    <property type="entry name" value="ABC_TRANSPORTER_1"/>
    <property type="match status" value="2"/>
</dbReference>
<dbReference type="AlphaFoldDB" id="A0A8D5JXE5"/>
<evidence type="ECO:0000256" key="18">
    <source>
        <dbReference type="HAMAP-Rule" id="MF_00205"/>
    </source>
</evidence>
<dbReference type="SUPFAM" id="SSF52540">
    <property type="entry name" value="P-loop containing nucleoside triphosphate hydrolases"/>
    <property type="match status" value="2"/>
</dbReference>
<feature type="zinc finger region" description="C4-type" evidence="18">
    <location>
        <begin position="251"/>
        <end position="278"/>
    </location>
</feature>
<keyword evidence="12 18" id="KW-0238">DNA-binding</keyword>
<dbReference type="FunFam" id="1.10.8.280:FF:000001">
    <property type="entry name" value="UvrABC system protein A"/>
    <property type="match status" value="1"/>
</dbReference>
<evidence type="ECO:0000256" key="16">
    <source>
        <dbReference type="ARBA" id="ARBA00039316"/>
    </source>
</evidence>
<keyword evidence="7 18" id="KW-0228">DNA excision</keyword>
<dbReference type="NCBIfam" id="NF001503">
    <property type="entry name" value="PRK00349.1"/>
    <property type="match status" value="1"/>
</dbReference>
<dbReference type="Pfam" id="PF17755">
    <property type="entry name" value="UvrA_DNA-bind"/>
    <property type="match status" value="1"/>
</dbReference>
<dbReference type="NCBIfam" id="TIGR00630">
    <property type="entry name" value="uvra"/>
    <property type="match status" value="1"/>
</dbReference>
<keyword evidence="21" id="KW-1185">Reference proteome</keyword>
<accession>A0A8D5JXE5</accession>
<name>A0A8D5JXE5_9PROT</name>
<dbReference type="GO" id="GO:0006289">
    <property type="term" value="P:nucleotide-excision repair"/>
    <property type="evidence" value="ECO:0007669"/>
    <property type="project" value="UniProtKB-UniRule"/>
</dbReference>
<dbReference type="FunFam" id="1.20.1580.10:FF:000002">
    <property type="entry name" value="UvrABC system protein A"/>
    <property type="match status" value="1"/>
</dbReference>
<comment type="subcellular location">
    <subcellularLocation>
        <location evidence="1 18">Cytoplasm</location>
    </subcellularLocation>
</comment>
<evidence type="ECO:0000256" key="14">
    <source>
        <dbReference type="ARBA" id="ARBA00023236"/>
    </source>
</evidence>
<dbReference type="Gene3D" id="1.20.1580.10">
    <property type="entry name" value="ABC transporter ATPase like domain"/>
    <property type="match status" value="2"/>
</dbReference>
<feature type="binding site" evidence="18">
    <location>
        <begin position="638"/>
        <end position="645"/>
    </location>
    <ligand>
        <name>ATP</name>
        <dbReference type="ChEBI" id="CHEBI:30616"/>
    </ligand>
</feature>
<dbReference type="KEGG" id="mpau:ZMTM_23130"/>
<proteinExistence type="inferred from homology"/>
<evidence type="ECO:0000256" key="5">
    <source>
        <dbReference type="ARBA" id="ARBA00022741"/>
    </source>
</evidence>
<keyword evidence="10 18" id="KW-0067">ATP-binding</keyword>
<keyword evidence="6 18" id="KW-0227">DNA damage</keyword>
<evidence type="ECO:0000256" key="7">
    <source>
        <dbReference type="ARBA" id="ARBA00022769"/>
    </source>
</evidence>
<evidence type="ECO:0000256" key="8">
    <source>
        <dbReference type="ARBA" id="ARBA00022771"/>
    </source>
</evidence>